<dbReference type="AlphaFoldDB" id="A0A8K1FH40"/>
<dbReference type="PANTHER" id="PTHR31836:SF21">
    <property type="entry name" value="EXPANSIN-LIKE PROTEIN 7"/>
    <property type="match status" value="1"/>
</dbReference>
<name>A0A8K1FH40_PYTOL</name>
<dbReference type="SUPFAM" id="SSF50685">
    <property type="entry name" value="Barwin-like endoglucanases"/>
    <property type="match status" value="1"/>
</dbReference>
<protein>
    <recommendedName>
        <fullName evidence="6">Expansin-like EG45 domain-containing protein</fullName>
    </recommendedName>
</protein>
<evidence type="ECO:0000313" key="4">
    <source>
        <dbReference type="EMBL" id="TMW62311.1"/>
    </source>
</evidence>
<feature type="compositionally biased region" description="Polar residues" evidence="2">
    <location>
        <begin position="570"/>
        <end position="588"/>
    </location>
</feature>
<evidence type="ECO:0000313" key="5">
    <source>
        <dbReference type="Proteomes" id="UP000794436"/>
    </source>
</evidence>
<dbReference type="PANTHER" id="PTHR31836">
    <property type="match status" value="1"/>
</dbReference>
<feature type="transmembrane region" description="Helical" evidence="3">
    <location>
        <begin position="314"/>
        <end position="336"/>
    </location>
</feature>
<evidence type="ECO:0000256" key="2">
    <source>
        <dbReference type="SAM" id="MobiDB-lite"/>
    </source>
</evidence>
<keyword evidence="3" id="KW-0472">Membrane</keyword>
<feature type="compositionally biased region" description="Polar residues" evidence="2">
    <location>
        <begin position="447"/>
        <end position="460"/>
    </location>
</feature>
<dbReference type="Proteomes" id="UP000794436">
    <property type="component" value="Unassembled WGS sequence"/>
</dbReference>
<keyword evidence="3" id="KW-0812">Transmembrane</keyword>
<dbReference type="InterPro" id="IPR036908">
    <property type="entry name" value="RlpA-like_sf"/>
</dbReference>
<evidence type="ECO:0000256" key="1">
    <source>
        <dbReference type="ARBA" id="ARBA00022729"/>
    </source>
</evidence>
<feature type="compositionally biased region" description="Polar residues" evidence="2">
    <location>
        <begin position="551"/>
        <end position="563"/>
    </location>
</feature>
<dbReference type="CDD" id="cd22191">
    <property type="entry name" value="DPBB_RlpA_EXP_N-like"/>
    <property type="match status" value="1"/>
</dbReference>
<keyword evidence="3" id="KW-1133">Transmembrane helix</keyword>
<evidence type="ECO:0008006" key="6">
    <source>
        <dbReference type="Google" id="ProtNLM"/>
    </source>
</evidence>
<feature type="region of interest" description="Disordered" evidence="2">
    <location>
        <begin position="436"/>
        <end position="490"/>
    </location>
</feature>
<dbReference type="Gene3D" id="2.40.40.10">
    <property type="entry name" value="RlpA-like domain"/>
    <property type="match status" value="1"/>
</dbReference>
<dbReference type="Gene3D" id="2.60.40.760">
    <property type="entry name" value="Expansin, cellulose-binding-like domain"/>
    <property type="match status" value="1"/>
</dbReference>
<reference evidence="4" key="1">
    <citation type="submission" date="2019-03" db="EMBL/GenBank/DDBJ databases">
        <title>Long read genome sequence of the mycoparasitic Pythium oligandrum ATCC 38472 isolated from sugarbeet rhizosphere.</title>
        <authorList>
            <person name="Gaulin E."/>
        </authorList>
    </citation>
    <scope>NUCLEOTIDE SEQUENCE</scope>
    <source>
        <strain evidence="4">ATCC 38472_TT</strain>
    </source>
</reference>
<dbReference type="InterPro" id="IPR051477">
    <property type="entry name" value="Expansin_CellWall"/>
</dbReference>
<evidence type="ECO:0000256" key="3">
    <source>
        <dbReference type="SAM" id="Phobius"/>
    </source>
</evidence>
<comment type="caution">
    <text evidence="4">The sequence shown here is derived from an EMBL/GenBank/DDBJ whole genome shotgun (WGS) entry which is preliminary data.</text>
</comment>
<dbReference type="OrthoDB" id="406505at2759"/>
<feature type="compositionally biased region" description="Polar residues" evidence="2">
    <location>
        <begin position="505"/>
        <end position="542"/>
    </location>
</feature>
<organism evidence="4 5">
    <name type="scientific">Pythium oligandrum</name>
    <name type="common">Mycoparasitic fungus</name>
    <dbReference type="NCBI Taxonomy" id="41045"/>
    <lineage>
        <taxon>Eukaryota</taxon>
        <taxon>Sar</taxon>
        <taxon>Stramenopiles</taxon>
        <taxon>Oomycota</taxon>
        <taxon>Peronosporomycetes</taxon>
        <taxon>Pythiales</taxon>
        <taxon>Pythiaceae</taxon>
        <taxon>Pythium</taxon>
    </lineage>
</organism>
<feature type="region of interest" description="Disordered" evidence="2">
    <location>
        <begin position="502"/>
        <end position="617"/>
    </location>
</feature>
<proteinExistence type="predicted"/>
<feature type="compositionally biased region" description="Polar residues" evidence="2">
    <location>
        <begin position="607"/>
        <end position="617"/>
    </location>
</feature>
<dbReference type="EMBL" id="SPLM01000074">
    <property type="protein sequence ID" value="TMW62311.1"/>
    <property type="molecule type" value="Genomic_DNA"/>
</dbReference>
<keyword evidence="1" id="KW-0732">Signal</keyword>
<dbReference type="InterPro" id="IPR036749">
    <property type="entry name" value="Expansin_CBD_sf"/>
</dbReference>
<feature type="region of interest" description="Disordered" evidence="2">
    <location>
        <begin position="346"/>
        <end position="389"/>
    </location>
</feature>
<keyword evidence="5" id="KW-1185">Reference proteome</keyword>
<gene>
    <name evidence="4" type="ORF">Poli38472_009804</name>
</gene>
<sequence>MVFYLTGNAFKEVLKERELQLPRLGAHNTPTITLDQLTPGAFEDARSRPLRLARIEDMVLGRRMRGVLAVALALVAGSGSAAEVNGVVTQYVIQSPDIGSCRLKGIDSSSDNFKYYASVSAKNIASINDGCARCIKVNKDGTAINAYVLDVCQGCKDGEIKLSKSALSELSIDPNSNNATVTYKYVNCPSNFVKGNVKACLMEGASNSYIPLQFYNTQKVVSKVLINGNNATQNKDSFFYYASPQQGNNSASTWYKDVQVTLTSNDDETLTGSLAFDGTTGCATSTVQFSAASTSDADDGISSSGSSSSGGSSIVLPAVLGSVGGLIVIIGSIFFIRRRRASRELNDDPEVDNQHLSPKGKAPSDRAAYAVENSHHDSSDDPTDGEANSPAAVYNQAVSPAATAARPIATPQPTHVPAPTSPVMAPRQTQTYAPSTYSYSKPVASNDRASTISRQSSRNAPTFPAPVVHSAPSSAHSGSDDEGDRRGSFDIDDMRHTEQIRSFHESQQSVAPYSSDSPYTTGTVTSPQSYVRATALRRNSSKVSRDVPTYSAPTVPSHSSDSFSAGAPGSNFNSTGSFRESSNLQSGGYSRDSLGLLGYPYSRKPSGRNSITGTHPL</sequence>
<accession>A0A8K1FH40</accession>